<evidence type="ECO:0000256" key="5">
    <source>
        <dbReference type="ARBA" id="ARBA00023098"/>
    </source>
</evidence>
<keyword evidence="5" id="KW-0443">Lipid metabolism</keyword>
<feature type="non-terminal residue" evidence="8">
    <location>
        <position position="1"/>
    </location>
</feature>
<protein>
    <submittedName>
        <fullName evidence="8">LIPM Lipase</fullName>
    </submittedName>
</protein>
<keyword evidence="9" id="KW-1185">Reference proteome</keyword>
<evidence type="ECO:0000256" key="4">
    <source>
        <dbReference type="ARBA" id="ARBA00022963"/>
    </source>
</evidence>
<evidence type="ECO:0000256" key="6">
    <source>
        <dbReference type="ARBA" id="ARBA00023180"/>
    </source>
</evidence>
<reference evidence="8 9" key="1">
    <citation type="submission" date="2019-09" db="EMBL/GenBank/DDBJ databases">
        <title>Bird 10,000 Genomes (B10K) Project - Family phase.</title>
        <authorList>
            <person name="Zhang G."/>
        </authorList>
    </citation>
    <scope>NUCLEOTIDE SEQUENCE [LARGE SCALE GENOMIC DNA]</scope>
    <source>
        <strain evidence="8">B10K-DU-002-79</strain>
    </source>
</reference>
<gene>
    <name evidence="8" type="primary">Lipm</name>
    <name evidence="8" type="ORF">NEOCOR_R02314</name>
</gene>
<keyword evidence="6" id="KW-0325">Glycoprotein</keyword>
<dbReference type="GO" id="GO:0016787">
    <property type="term" value="F:hydrolase activity"/>
    <property type="evidence" value="ECO:0007669"/>
    <property type="project" value="UniProtKB-KW"/>
</dbReference>
<dbReference type="GO" id="GO:0016042">
    <property type="term" value="P:lipid catabolic process"/>
    <property type="evidence" value="ECO:0007669"/>
    <property type="project" value="UniProtKB-KW"/>
</dbReference>
<organism evidence="8 9">
    <name type="scientific">Neodrepanis coruscans</name>
    <name type="common">wattled asity</name>
    <dbReference type="NCBI Taxonomy" id="254563"/>
    <lineage>
        <taxon>Eukaryota</taxon>
        <taxon>Metazoa</taxon>
        <taxon>Chordata</taxon>
        <taxon>Craniata</taxon>
        <taxon>Vertebrata</taxon>
        <taxon>Euteleostomi</taxon>
        <taxon>Archelosauria</taxon>
        <taxon>Archosauria</taxon>
        <taxon>Dinosauria</taxon>
        <taxon>Saurischia</taxon>
        <taxon>Theropoda</taxon>
        <taxon>Coelurosauria</taxon>
        <taxon>Aves</taxon>
        <taxon>Neognathae</taxon>
        <taxon>Neoaves</taxon>
        <taxon>Telluraves</taxon>
        <taxon>Australaves</taxon>
        <taxon>Passeriformes</taxon>
        <taxon>Philepittidae</taxon>
        <taxon>Neodrepanis</taxon>
    </lineage>
</organism>
<dbReference type="OrthoDB" id="9974421at2759"/>
<proteinExistence type="inferred from homology"/>
<evidence type="ECO:0000259" key="7">
    <source>
        <dbReference type="Pfam" id="PF00561"/>
    </source>
</evidence>
<feature type="domain" description="AB hydrolase-1" evidence="7">
    <location>
        <begin position="4"/>
        <end position="225"/>
    </location>
</feature>
<comment type="caution">
    <text evidence="8">The sequence shown here is derived from an EMBL/GenBank/DDBJ whole genome shotgun (WGS) entry which is preliminary data.</text>
</comment>
<dbReference type="PANTHER" id="PTHR11005">
    <property type="entry name" value="LYSOSOMAL ACID LIPASE-RELATED"/>
    <property type="match status" value="1"/>
</dbReference>
<evidence type="ECO:0000313" key="9">
    <source>
        <dbReference type="Proteomes" id="UP000560066"/>
    </source>
</evidence>
<name>A0A7L2S076_9PASS</name>
<dbReference type="AlphaFoldDB" id="A0A7L2S076"/>
<dbReference type="EMBL" id="VYZS01347672">
    <property type="protein sequence ID" value="NXS14256.1"/>
    <property type="molecule type" value="Genomic_DNA"/>
</dbReference>
<evidence type="ECO:0000256" key="2">
    <source>
        <dbReference type="ARBA" id="ARBA00022729"/>
    </source>
</evidence>
<dbReference type="InterPro" id="IPR029058">
    <property type="entry name" value="AB_hydrolase_fold"/>
</dbReference>
<comment type="similarity">
    <text evidence="1">Belongs to the AB hydrolase superfamily. Lipase family.</text>
</comment>
<accession>A0A7L2S076</accession>
<dbReference type="Pfam" id="PF00561">
    <property type="entry name" value="Abhydrolase_1"/>
    <property type="match status" value="1"/>
</dbReference>
<dbReference type="Gene3D" id="3.40.50.1820">
    <property type="entry name" value="alpha/beta hydrolase"/>
    <property type="match status" value="1"/>
</dbReference>
<evidence type="ECO:0000256" key="3">
    <source>
        <dbReference type="ARBA" id="ARBA00022801"/>
    </source>
</evidence>
<sequence>GPKPVVFLQHGLFGEGSHWVENLANNSLGFILADSGYDVWLGNSRGTSWSHRHQHLSADQAEFWDFSFHEMAMYDLPAMVDFVLQKTGQKQLHYVGHSQGSTIAFIAFSAMPELAQKIKMFFALAPVVTAKYARSPVMKMPFLLDKKLKAIPLLLGRMDASLHLRKLWRFLPQLCTNTLLHKPCANIFFLLGGYNEQNLNLTRLNVYTAHFPDKTSVKNLIHWAQV</sequence>
<keyword evidence="3" id="KW-0378">Hydrolase</keyword>
<keyword evidence="4" id="KW-0442">Lipid degradation</keyword>
<dbReference type="InterPro" id="IPR000073">
    <property type="entry name" value="AB_hydrolase_1"/>
</dbReference>
<feature type="non-terminal residue" evidence="8">
    <location>
        <position position="226"/>
    </location>
</feature>
<dbReference type="FunFam" id="3.40.50.1820:FF:000057">
    <property type="entry name" value="Lipase"/>
    <property type="match status" value="1"/>
</dbReference>
<keyword evidence="2" id="KW-0732">Signal</keyword>
<dbReference type="Proteomes" id="UP000560066">
    <property type="component" value="Unassembled WGS sequence"/>
</dbReference>
<dbReference type="SUPFAM" id="SSF53474">
    <property type="entry name" value="alpha/beta-Hydrolases"/>
    <property type="match status" value="1"/>
</dbReference>
<evidence type="ECO:0000256" key="1">
    <source>
        <dbReference type="ARBA" id="ARBA00010701"/>
    </source>
</evidence>
<evidence type="ECO:0000313" key="8">
    <source>
        <dbReference type="EMBL" id="NXS14256.1"/>
    </source>
</evidence>